<feature type="compositionally biased region" description="Basic and acidic residues" evidence="1">
    <location>
        <begin position="214"/>
        <end position="225"/>
    </location>
</feature>
<feature type="compositionally biased region" description="Polar residues" evidence="1">
    <location>
        <begin position="105"/>
        <end position="119"/>
    </location>
</feature>
<evidence type="ECO:0000313" key="3">
    <source>
        <dbReference type="Proteomes" id="UP001287356"/>
    </source>
</evidence>
<feature type="region of interest" description="Disordered" evidence="1">
    <location>
        <begin position="133"/>
        <end position="247"/>
    </location>
</feature>
<evidence type="ECO:0000313" key="2">
    <source>
        <dbReference type="EMBL" id="KAK3367428.1"/>
    </source>
</evidence>
<feature type="compositionally biased region" description="Basic and acidic residues" evidence="1">
    <location>
        <begin position="233"/>
        <end position="247"/>
    </location>
</feature>
<feature type="compositionally biased region" description="Polar residues" evidence="1">
    <location>
        <begin position="188"/>
        <end position="201"/>
    </location>
</feature>
<name>A0AAE0JZR7_9PEZI</name>
<proteinExistence type="predicted"/>
<reference evidence="2" key="2">
    <citation type="submission" date="2023-06" db="EMBL/GenBank/DDBJ databases">
        <authorList>
            <consortium name="Lawrence Berkeley National Laboratory"/>
            <person name="Haridas S."/>
            <person name="Hensen N."/>
            <person name="Bonometti L."/>
            <person name="Westerberg I."/>
            <person name="Brannstrom I.O."/>
            <person name="Guillou S."/>
            <person name="Cros-Aarteil S."/>
            <person name="Calhoun S."/>
            <person name="Kuo A."/>
            <person name="Mondo S."/>
            <person name="Pangilinan J."/>
            <person name="Riley R."/>
            <person name="Labutti K."/>
            <person name="Andreopoulos B."/>
            <person name="Lipzen A."/>
            <person name="Chen C."/>
            <person name="Yanf M."/>
            <person name="Daum C."/>
            <person name="Ng V."/>
            <person name="Clum A."/>
            <person name="Steindorff A."/>
            <person name="Ohm R."/>
            <person name="Martin F."/>
            <person name="Silar P."/>
            <person name="Natvig D."/>
            <person name="Lalanne C."/>
            <person name="Gautier V."/>
            <person name="Ament-Velasquez S.L."/>
            <person name="Kruys A."/>
            <person name="Hutchinson M.I."/>
            <person name="Powell A.J."/>
            <person name="Barry K."/>
            <person name="Miller A.N."/>
            <person name="Grigoriev I.V."/>
            <person name="Debuchy R."/>
            <person name="Gladieux P."/>
            <person name="Thoren M.H."/>
            <person name="Johannesson H."/>
        </authorList>
    </citation>
    <scope>NUCLEOTIDE SEQUENCE</scope>
    <source>
        <strain evidence="2">CBS 958.72</strain>
    </source>
</reference>
<dbReference type="AlphaFoldDB" id="A0AAE0JZR7"/>
<dbReference type="EMBL" id="JAULSN010000007">
    <property type="protein sequence ID" value="KAK3367428.1"/>
    <property type="molecule type" value="Genomic_DNA"/>
</dbReference>
<dbReference type="Proteomes" id="UP001287356">
    <property type="component" value="Unassembled WGS sequence"/>
</dbReference>
<comment type="caution">
    <text evidence="2">The sequence shown here is derived from an EMBL/GenBank/DDBJ whole genome shotgun (WGS) entry which is preliminary data.</text>
</comment>
<sequence>MTSICDPGFSLVSQGSWSGFEPRQMLPPEPYSFYAPYDDPHHQDYFSSTRSIFDPSDDSDGDVSNDAPLFQPIRSAISETEGSDYSYIFVRSLGPEDSSDDDYSILSNNETDDGISQLSGSSCNGRCTFKHHTELSKPETSTGPSRNAGWESLHGGENGIESSDGGPEIAGSGSDRQIPSRRSDDNILTRNPAPTENTQGHYSHRNHSNVNNGDDNKDNVIKDNDNNVSSEISNDKRGNDKKGRGKVDAPTLAYHSQTVFRIPHAVPALVHQTLGGKGSVLLNSCHGTSTSPVDAFERWAFGYTGRSEDEDPAT</sequence>
<organism evidence="2 3">
    <name type="scientific">Lasiosphaeria ovina</name>
    <dbReference type="NCBI Taxonomy" id="92902"/>
    <lineage>
        <taxon>Eukaryota</taxon>
        <taxon>Fungi</taxon>
        <taxon>Dikarya</taxon>
        <taxon>Ascomycota</taxon>
        <taxon>Pezizomycotina</taxon>
        <taxon>Sordariomycetes</taxon>
        <taxon>Sordariomycetidae</taxon>
        <taxon>Sordariales</taxon>
        <taxon>Lasiosphaeriaceae</taxon>
        <taxon>Lasiosphaeria</taxon>
    </lineage>
</organism>
<gene>
    <name evidence="2" type="ORF">B0T24DRAFT_682548</name>
</gene>
<protein>
    <submittedName>
        <fullName evidence="2">Uncharacterized protein</fullName>
    </submittedName>
</protein>
<accession>A0AAE0JZR7</accession>
<evidence type="ECO:0000256" key="1">
    <source>
        <dbReference type="SAM" id="MobiDB-lite"/>
    </source>
</evidence>
<keyword evidence="3" id="KW-1185">Reference proteome</keyword>
<reference evidence="2" key="1">
    <citation type="journal article" date="2023" name="Mol. Phylogenet. Evol.">
        <title>Genome-scale phylogeny and comparative genomics of the fungal order Sordariales.</title>
        <authorList>
            <person name="Hensen N."/>
            <person name="Bonometti L."/>
            <person name="Westerberg I."/>
            <person name="Brannstrom I.O."/>
            <person name="Guillou S."/>
            <person name="Cros-Aarteil S."/>
            <person name="Calhoun S."/>
            <person name="Haridas S."/>
            <person name="Kuo A."/>
            <person name="Mondo S."/>
            <person name="Pangilinan J."/>
            <person name="Riley R."/>
            <person name="LaButti K."/>
            <person name="Andreopoulos B."/>
            <person name="Lipzen A."/>
            <person name="Chen C."/>
            <person name="Yan M."/>
            <person name="Daum C."/>
            <person name="Ng V."/>
            <person name="Clum A."/>
            <person name="Steindorff A."/>
            <person name="Ohm R.A."/>
            <person name="Martin F."/>
            <person name="Silar P."/>
            <person name="Natvig D.O."/>
            <person name="Lalanne C."/>
            <person name="Gautier V."/>
            <person name="Ament-Velasquez S.L."/>
            <person name="Kruys A."/>
            <person name="Hutchinson M.I."/>
            <person name="Powell A.J."/>
            <person name="Barry K."/>
            <person name="Miller A.N."/>
            <person name="Grigoriev I.V."/>
            <person name="Debuchy R."/>
            <person name="Gladieux P."/>
            <person name="Hiltunen Thoren M."/>
            <person name="Johannesson H."/>
        </authorList>
    </citation>
    <scope>NUCLEOTIDE SEQUENCE</scope>
    <source>
        <strain evidence="2">CBS 958.72</strain>
    </source>
</reference>
<feature type="region of interest" description="Disordered" evidence="1">
    <location>
        <begin position="97"/>
        <end position="119"/>
    </location>
</feature>